<dbReference type="CDD" id="cd02064">
    <property type="entry name" value="FAD_synthetase_N"/>
    <property type="match status" value="1"/>
</dbReference>
<evidence type="ECO:0000256" key="9">
    <source>
        <dbReference type="ARBA" id="ARBA00022777"/>
    </source>
</evidence>
<dbReference type="Pfam" id="PF01687">
    <property type="entry name" value="Flavokinase"/>
    <property type="match status" value="1"/>
</dbReference>
<keyword evidence="10 15" id="KW-0274">FAD</keyword>
<dbReference type="InterPro" id="IPR015864">
    <property type="entry name" value="FAD_synthase"/>
</dbReference>
<evidence type="ECO:0000256" key="14">
    <source>
        <dbReference type="ARBA" id="ARBA00049494"/>
    </source>
</evidence>
<comment type="catalytic activity">
    <reaction evidence="13 15">
        <text>riboflavin + ATP = FMN + ADP + H(+)</text>
        <dbReference type="Rhea" id="RHEA:14357"/>
        <dbReference type="ChEBI" id="CHEBI:15378"/>
        <dbReference type="ChEBI" id="CHEBI:30616"/>
        <dbReference type="ChEBI" id="CHEBI:57986"/>
        <dbReference type="ChEBI" id="CHEBI:58210"/>
        <dbReference type="ChEBI" id="CHEBI:456216"/>
        <dbReference type="EC" id="2.7.1.26"/>
    </reaction>
</comment>
<dbReference type="InterPro" id="IPR015865">
    <property type="entry name" value="Riboflavin_kinase_bac/euk"/>
</dbReference>
<dbReference type="SMART" id="SM00904">
    <property type="entry name" value="Flavokinase"/>
    <property type="match status" value="1"/>
</dbReference>
<evidence type="ECO:0000256" key="1">
    <source>
        <dbReference type="ARBA" id="ARBA00002121"/>
    </source>
</evidence>
<comment type="similarity">
    <text evidence="15">Belongs to the ribF family.</text>
</comment>
<keyword evidence="8 15" id="KW-0547">Nucleotide-binding</keyword>
<evidence type="ECO:0000256" key="5">
    <source>
        <dbReference type="ARBA" id="ARBA00022643"/>
    </source>
</evidence>
<dbReference type="InterPro" id="IPR002606">
    <property type="entry name" value="Riboflavin_kinase_bac"/>
</dbReference>
<keyword evidence="11 15" id="KW-0067">ATP-binding</keyword>
<evidence type="ECO:0000256" key="11">
    <source>
        <dbReference type="ARBA" id="ARBA00022840"/>
    </source>
</evidence>
<dbReference type="InterPro" id="IPR023465">
    <property type="entry name" value="Riboflavin_kinase_dom_sf"/>
</dbReference>
<dbReference type="EC" id="2.7.7.2" evidence="15"/>
<evidence type="ECO:0000256" key="4">
    <source>
        <dbReference type="ARBA" id="ARBA00022630"/>
    </source>
</evidence>
<comment type="pathway">
    <text evidence="2 15">Cofactor biosynthesis; FAD biosynthesis; FAD from FMN: step 1/1.</text>
</comment>
<dbReference type="Pfam" id="PF06574">
    <property type="entry name" value="FAD_syn"/>
    <property type="match status" value="1"/>
</dbReference>
<reference evidence="17 18" key="1">
    <citation type="submission" date="2024-02" db="EMBL/GenBank/DDBJ databases">
        <title>Haloferula sargassicola NBRC 104335.</title>
        <authorList>
            <person name="Ichikawa N."/>
            <person name="Katano-Makiyama Y."/>
            <person name="Hidaka K."/>
        </authorList>
    </citation>
    <scope>NUCLEOTIDE SEQUENCE [LARGE SCALE GENOMIC DNA]</scope>
    <source>
        <strain evidence="17 18">NBRC 104335</strain>
    </source>
</reference>
<evidence type="ECO:0000256" key="8">
    <source>
        <dbReference type="ARBA" id="ARBA00022741"/>
    </source>
</evidence>
<comment type="catalytic activity">
    <reaction evidence="14 15">
        <text>FMN + ATP + H(+) = FAD + diphosphate</text>
        <dbReference type="Rhea" id="RHEA:17237"/>
        <dbReference type="ChEBI" id="CHEBI:15378"/>
        <dbReference type="ChEBI" id="CHEBI:30616"/>
        <dbReference type="ChEBI" id="CHEBI:33019"/>
        <dbReference type="ChEBI" id="CHEBI:57692"/>
        <dbReference type="ChEBI" id="CHEBI:58210"/>
        <dbReference type="EC" id="2.7.7.2"/>
    </reaction>
</comment>
<organism evidence="17 18">
    <name type="scientific">Haloferula sargassicola</name>
    <dbReference type="NCBI Taxonomy" id="490096"/>
    <lineage>
        <taxon>Bacteria</taxon>
        <taxon>Pseudomonadati</taxon>
        <taxon>Verrucomicrobiota</taxon>
        <taxon>Verrucomicrobiia</taxon>
        <taxon>Verrucomicrobiales</taxon>
        <taxon>Verrucomicrobiaceae</taxon>
        <taxon>Haloferula</taxon>
    </lineage>
</organism>
<dbReference type="RefSeq" id="WP_353568202.1">
    <property type="nucleotide sequence ID" value="NZ_BAABRI010000020.1"/>
</dbReference>
<dbReference type="NCBIfam" id="NF004162">
    <property type="entry name" value="PRK05627.1-5"/>
    <property type="match status" value="1"/>
</dbReference>
<dbReference type="Gene3D" id="3.40.50.620">
    <property type="entry name" value="HUPs"/>
    <property type="match status" value="1"/>
</dbReference>
<sequence>MDCFAIAMPEIAPQAPGVRRLASIPEISQLGAPAHLALGVFDGVHLGHQAVIGRAVASAREGGGLAGVLTFDPNPLRVLAPEKAPARLLASLDHKAEILGPLGVDFLVALPFDRERARDEAHDFIRELVTSGCATLVSGEDWRFGRDRRGGRGLLQRMAGEMGFTFHAIPPVMMDGERISSTRIRQAVRDANLDAAERMLGRRYTVQGRVIRGRELGRKLGFPTANLEPGEEQYPADGVWAVRAKVRGEWHRGVANLGTRPTVGGEGRQLEVHLLDFSGDLYGEVIEVDWVRRLRGEKRFNNLEELAAAIEVDRAAAAVCLDTVKEA</sequence>
<name>A0ABP9URX2_9BACT</name>
<gene>
    <name evidence="17" type="primary">ribF</name>
    <name evidence="17" type="ORF">Hsar01_03343</name>
</gene>
<evidence type="ECO:0000313" key="18">
    <source>
        <dbReference type="Proteomes" id="UP001476282"/>
    </source>
</evidence>
<dbReference type="SUPFAM" id="SSF82114">
    <property type="entry name" value="Riboflavin kinase-like"/>
    <property type="match status" value="1"/>
</dbReference>
<evidence type="ECO:0000256" key="12">
    <source>
        <dbReference type="ARBA" id="ARBA00023268"/>
    </source>
</evidence>
<keyword evidence="6 15" id="KW-0808">Transferase</keyword>
<keyword evidence="7 15" id="KW-0548">Nucleotidyltransferase</keyword>
<evidence type="ECO:0000256" key="7">
    <source>
        <dbReference type="ARBA" id="ARBA00022695"/>
    </source>
</evidence>
<evidence type="ECO:0000259" key="16">
    <source>
        <dbReference type="SMART" id="SM00904"/>
    </source>
</evidence>
<accession>A0ABP9URX2</accession>
<evidence type="ECO:0000256" key="15">
    <source>
        <dbReference type="PIRNR" id="PIRNR004491"/>
    </source>
</evidence>
<keyword evidence="18" id="KW-1185">Reference proteome</keyword>
<dbReference type="GO" id="GO:0016301">
    <property type="term" value="F:kinase activity"/>
    <property type="evidence" value="ECO:0007669"/>
    <property type="project" value="UniProtKB-KW"/>
</dbReference>
<dbReference type="InterPro" id="IPR023468">
    <property type="entry name" value="Riboflavin_kinase"/>
</dbReference>
<dbReference type="SUPFAM" id="SSF52374">
    <property type="entry name" value="Nucleotidylyl transferase"/>
    <property type="match status" value="1"/>
</dbReference>
<dbReference type="GO" id="GO:0016779">
    <property type="term" value="F:nucleotidyltransferase activity"/>
    <property type="evidence" value="ECO:0007669"/>
    <property type="project" value="UniProtKB-KW"/>
</dbReference>
<dbReference type="PIRSF" id="PIRSF004491">
    <property type="entry name" value="FAD_Synth"/>
    <property type="match status" value="1"/>
</dbReference>
<dbReference type="Gene3D" id="2.40.30.30">
    <property type="entry name" value="Riboflavin kinase-like"/>
    <property type="match status" value="1"/>
</dbReference>
<dbReference type="Proteomes" id="UP001476282">
    <property type="component" value="Unassembled WGS sequence"/>
</dbReference>
<evidence type="ECO:0000313" key="17">
    <source>
        <dbReference type="EMBL" id="GAA5484104.1"/>
    </source>
</evidence>
<dbReference type="NCBIfam" id="TIGR00083">
    <property type="entry name" value="ribF"/>
    <property type="match status" value="1"/>
</dbReference>
<evidence type="ECO:0000256" key="3">
    <source>
        <dbReference type="ARBA" id="ARBA00005201"/>
    </source>
</evidence>
<protein>
    <recommendedName>
        <fullName evidence="15">Riboflavin biosynthesis protein</fullName>
    </recommendedName>
    <domain>
        <recommendedName>
            <fullName evidence="15">Riboflavin kinase</fullName>
            <ecNumber evidence="15">2.7.1.26</ecNumber>
        </recommendedName>
        <alternativeName>
            <fullName evidence="15">Flavokinase</fullName>
        </alternativeName>
    </domain>
    <domain>
        <recommendedName>
            <fullName evidence="15">FMN adenylyltransferase</fullName>
            <ecNumber evidence="15">2.7.7.2</ecNumber>
        </recommendedName>
        <alternativeName>
            <fullName evidence="15">FAD pyrophosphorylase</fullName>
        </alternativeName>
        <alternativeName>
            <fullName evidence="15">FAD synthase</fullName>
        </alternativeName>
    </domain>
</protein>
<keyword evidence="9 15" id="KW-0418">Kinase</keyword>
<feature type="domain" description="Riboflavin kinase" evidence="16">
    <location>
        <begin position="199"/>
        <end position="322"/>
    </location>
</feature>
<evidence type="ECO:0000256" key="10">
    <source>
        <dbReference type="ARBA" id="ARBA00022827"/>
    </source>
</evidence>
<comment type="pathway">
    <text evidence="3 15">Cofactor biosynthesis; FMN biosynthesis; FMN from riboflavin (ATP route): step 1/1.</text>
</comment>
<keyword evidence="5 15" id="KW-0288">FMN</keyword>
<proteinExistence type="inferred from homology"/>
<comment type="caution">
    <text evidence="17">The sequence shown here is derived from an EMBL/GenBank/DDBJ whole genome shotgun (WGS) entry which is preliminary data.</text>
</comment>
<evidence type="ECO:0000256" key="13">
    <source>
        <dbReference type="ARBA" id="ARBA00047880"/>
    </source>
</evidence>
<comment type="function">
    <text evidence="1">Catalyzes the phosphorylation of riboflavin to FMN followed by the adenylation of FMN to FAD.</text>
</comment>
<dbReference type="EMBL" id="BAABRI010000020">
    <property type="protein sequence ID" value="GAA5484104.1"/>
    <property type="molecule type" value="Genomic_DNA"/>
</dbReference>
<keyword evidence="12" id="KW-0511">Multifunctional enzyme</keyword>
<dbReference type="InterPro" id="IPR014729">
    <property type="entry name" value="Rossmann-like_a/b/a_fold"/>
</dbReference>
<keyword evidence="4 15" id="KW-0285">Flavoprotein</keyword>
<dbReference type="PANTHER" id="PTHR22749">
    <property type="entry name" value="RIBOFLAVIN KINASE/FMN ADENYLYLTRANSFERASE"/>
    <property type="match status" value="1"/>
</dbReference>
<dbReference type="PANTHER" id="PTHR22749:SF6">
    <property type="entry name" value="RIBOFLAVIN KINASE"/>
    <property type="match status" value="1"/>
</dbReference>
<evidence type="ECO:0000256" key="2">
    <source>
        <dbReference type="ARBA" id="ARBA00004726"/>
    </source>
</evidence>
<dbReference type="EC" id="2.7.1.26" evidence="15"/>
<evidence type="ECO:0000256" key="6">
    <source>
        <dbReference type="ARBA" id="ARBA00022679"/>
    </source>
</evidence>